<feature type="coiled-coil region" evidence="1">
    <location>
        <begin position="102"/>
        <end position="132"/>
    </location>
</feature>
<dbReference type="Pfam" id="PF04720">
    <property type="entry name" value="PDDEXK_6"/>
    <property type="match status" value="1"/>
</dbReference>
<evidence type="ECO:0008006" key="4">
    <source>
        <dbReference type="Google" id="ProtNLM"/>
    </source>
</evidence>
<dbReference type="OrthoDB" id="548115at2759"/>
<dbReference type="AlphaFoldDB" id="A0A9Q0J7T7"/>
<name>A0A9Q0J7T7_9ROSI</name>
<accession>A0A9Q0J7T7</accession>
<dbReference type="EMBL" id="JAKUCV010005535">
    <property type="protein sequence ID" value="KAJ4830805.1"/>
    <property type="molecule type" value="Genomic_DNA"/>
</dbReference>
<reference evidence="2" key="2">
    <citation type="journal article" date="2023" name="Plants (Basel)">
        <title>Annotation of the Turnera subulata (Passifloraceae) Draft Genome Reveals the S-Locus Evolved after the Divergence of Turneroideae from Passifloroideae in a Stepwise Manner.</title>
        <authorList>
            <person name="Henning P.M."/>
            <person name="Roalson E.H."/>
            <person name="Mir W."/>
            <person name="McCubbin A.G."/>
            <person name="Shore J.S."/>
        </authorList>
    </citation>
    <scope>NUCLEOTIDE SEQUENCE</scope>
    <source>
        <strain evidence="2">F60SS</strain>
    </source>
</reference>
<protein>
    <recommendedName>
        <fullName evidence="4">DUF506 domain-containing protein</fullName>
    </recommendedName>
</protein>
<dbReference type="PANTHER" id="PTHR31579:SF42">
    <property type="entry name" value="DUF506 FAMILY PROTEIN (DUF506)"/>
    <property type="match status" value="1"/>
</dbReference>
<sequence>MANTGGQVRFKRVAAAILKEAARARVCESSSGSDHYGSVDNNSEDDLSDLVNSFMEREYQNQLLLGGGGELQQQIKDKEDDQYYDDDDHHHHSRSSVSIDMLENLFDSKEDLQEEVNNIQRACDQIIAAEQATSSSSPSKSHALIINKRTLMSGLRDRGFDAGLCKSRWQKFGRYQSGQYEYVDVNVDGNRYIVEVSLAAEFEIARPTKRYTELLQVFPRVFIGKPEKLKEIARLMCSGIRESMKSIGMHVPPWRRNGYMQVKWFGDYKRTTQHIPTKSYNSAAAQTSKVAIGFQALPLRPYKYCREDHMISKVGGSRVGYLTAAFHVSGAIDM</sequence>
<evidence type="ECO:0000256" key="1">
    <source>
        <dbReference type="SAM" id="Coils"/>
    </source>
</evidence>
<keyword evidence="3" id="KW-1185">Reference proteome</keyword>
<organism evidence="2 3">
    <name type="scientific">Turnera subulata</name>
    <dbReference type="NCBI Taxonomy" id="218843"/>
    <lineage>
        <taxon>Eukaryota</taxon>
        <taxon>Viridiplantae</taxon>
        <taxon>Streptophyta</taxon>
        <taxon>Embryophyta</taxon>
        <taxon>Tracheophyta</taxon>
        <taxon>Spermatophyta</taxon>
        <taxon>Magnoliopsida</taxon>
        <taxon>eudicotyledons</taxon>
        <taxon>Gunneridae</taxon>
        <taxon>Pentapetalae</taxon>
        <taxon>rosids</taxon>
        <taxon>fabids</taxon>
        <taxon>Malpighiales</taxon>
        <taxon>Passifloraceae</taxon>
        <taxon>Turnera</taxon>
    </lineage>
</organism>
<dbReference type="InterPro" id="IPR006502">
    <property type="entry name" value="PDDEXK-like"/>
</dbReference>
<reference evidence="2" key="1">
    <citation type="submission" date="2022-02" db="EMBL/GenBank/DDBJ databases">
        <authorList>
            <person name="Henning P.M."/>
            <person name="McCubbin A.G."/>
            <person name="Shore J.S."/>
        </authorList>
    </citation>
    <scope>NUCLEOTIDE SEQUENCE</scope>
    <source>
        <strain evidence="2">F60SS</strain>
        <tissue evidence="2">Leaves</tissue>
    </source>
</reference>
<gene>
    <name evidence="2" type="ORF">Tsubulata_016944</name>
</gene>
<dbReference type="NCBIfam" id="TIGR01615">
    <property type="entry name" value="A_thal_3542"/>
    <property type="match status" value="1"/>
</dbReference>
<dbReference type="PANTHER" id="PTHR31579">
    <property type="entry name" value="OS03G0796600 PROTEIN"/>
    <property type="match status" value="1"/>
</dbReference>
<comment type="caution">
    <text evidence="2">The sequence shown here is derived from an EMBL/GenBank/DDBJ whole genome shotgun (WGS) entry which is preliminary data.</text>
</comment>
<evidence type="ECO:0000313" key="2">
    <source>
        <dbReference type="EMBL" id="KAJ4830805.1"/>
    </source>
</evidence>
<dbReference type="Proteomes" id="UP001141552">
    <property type="component" value="Unassembled WGS sequence"/>
</dbReference>
<keyword evidence="1" id="KW-0175">Coiled coil</keyword>
<evidence type="ECO:0000313" key="3">
    <source>
        <dbReference type="Proteomes" id="UP001141552"/>
    </source>
</evidence>
<proteinExistence type="predicted"/>